<dbReference type="EMBL" id="JALLBG020000130">
    <property type="protein sequence ID" value="KAL3762931.1"/>
    <property type="molecule type" value="Genomic_DNA"/>
</dbReference>
<dbReference type="InterPro" id="IPR000086">
    <property type="entry name" value="NUDIX_hydrolase_dom"/>
</dbReference>
<dbReference type="PANTHER" id="PTHR43046:SF14">
    <property type="entry name" value="MUTT_NUDIX FAMILY PROTEIN"/>
    <property type="match status" value="1"/>
</dbReference>
<evidence type="ECO:0000256" key="3">
    <source>
        <dbReference type="SAM" id="SignalP"/>
    </source>
</evidence>
<comment type="caution">
    <text evidence="5">The sequence shown here is derived from an EMBL/GenBank/DDBJ whole genome shotgun (WGS) entry which is preliminary data.</text>
</comment>
<evidence type="ECO:0000259" key="4">
    <source>
        <dbReference type="PROSITE" id="PS51462"/>
    </source>
</evidence>
<evidence type="ECO:0000313" key="5">
    <source>
        <dbReference type="EMBL" id="KAL3762931.1"/>
    </source>
</evidence>
<feature type="signal peptide" evidence="3">
    <location>
        <begin position="1"/>
        <end position="18"/>
    </location>
</feature>
<protein>
    <recommendedName>
        <fullName evidence="4">Nudix hydrolase domain-containing protein</fullName>
    </recommendedName>
</protein>
<dbReference type="PROSITE" id="PS00893">
    <property type="entry name" value="NUDIX_BOX"/>
    <property type="match status" value="1"/>
</dbReference>
<feature type="domain" description="Nudix hydrolase" evidence="4">
    <location>
        <begin position="65"/>
        <end position="223"/>
    </location>
</feature>
<dbReference type="Gene3D" id="3.90.79.10">
    <property type="entry name" value="Nucleoside Triphosphate Pyrophosphohydrolase"/>
    <property type="match status" value="1"/>
</dbReference>
<dbReference type="Pfam" id="PF00293">
    <property type="entry name" value="NUDIX"/>
    <property type="match status" value="1"/>
</dbReference>
<reference evidence="5 6" key="1">
    <citation type="submission" date="2024-10" db="EMBL/GenBank/DDBJ databases">
        <title>Updated reference genomes for cyclostephanoid diatoms.</title>
        <authorList>
            <person name="Roberts W.R."/>
            <person name="Alverson A.J."/>
        </authorList>
    </citation>
    <scope>NUCLEOTIDE SEQUENCE [LARGE SCALE GENOMIC DNA]</scope>
    <source>
        <strain evidence="5 6">AJA232-27</strain>
    </source>
</reference>
<sequence>MILIRLVALMFSLTRSCAFVYNQYLRQHHSAPIIYQRFDMVLFSSSPASASKPSSQFITDDDGLKWRLCAGAAVLNSKNEILIGERLGKPGSWQTPQGGIDRSESVTDAAIRELYEEVGLVHGKHVQLEKMMDGEATSSIKAKYATGGTGSWLENECIAGQELNWVVFRCADSDLERDPSLVCNLTGLNGEKPEFTAVRWENIDWIVDNVWEKKALPYKVLKERCIPLMKRWEERCSEVDLGGRWSRDSTRSVDVMEGLVARGLSEADAKDKSEEPYIQYWTKHVENSREWVVTTYAADGCTPRRELHYPIGEFEERYEGASTLFGGTDGGVLKRCCFYLAEDDSDDQIAHVTVTETPLGDREESRRYIKNGDLILKRTFVKDHSKEADRVVSTEVFVRC</sequence>
<comment type="cofactor">
    <cofactor evidence="1">
        <name>Mg(2+)</name>
        <dbReference type="ChEBI" id="CHEBI:18420"/>
    </cofactor>
</comment>
<dbReference type="GO" id="GO:0016787">
    <property type="term" value="F:hydrolase activity"/>
    <property type="evidence" value="ECO:0007669"/>
    <property type="project" value="UniProtKB-KW"/>
</dbReference>
<keyword evidence="2" id="KW-0378">Hydrolase</keyword>
<evidence type="ECO:0000256" key="1">
    <source>
        <dbReference type="ARBA" id="ARBA00001946"/>
    </source>
</evidence>
<dbReference type="AlphaFoldDB" id="A0ABD3MFQ1"/>
<evidence type="ECO:0000313" key="6">
    <source>
        <dbReference type="Proteomes" id="UP001530293"/>
    </source>
</evidence>
<evidence type="ECO:0000256" key="2">
    <source>
        <dbReference type="ARBA" id="ARBA00022801"/>
    </source>
</evidence>
<accession>A0ABD3MFQ1</accession>
<dbReference type="InterPro" id="IPR020084">
    <property type="entry name" value="NUDIX_hydrolase_CS"/>
</dbReference>
<keyword evidence="3" id="KW-0732">Signal</keyword>
<name>A0ABD3MFQ1_9STRA</name>
<keyword evidence="6" id="KW-1185">Reference proteome</keyword>
<gene>
    <name evidence="5" type="ORF">ACHAWU_001078</name>
</gene>
<dbReference type="Proteomes" id="UP001530293">
    <property type="component" value="Unassembled WGS sequence"/>
</dbReference>
<dbReference type="InterPro" id="IPR015797">
    <property type="entry name" value="NUDIX_hydrolase-like_dom_sf"/>
</dbReference>
<proteinExistence type="predicted"/>
<dbReference type="PROSITE" id="PS51462">
    <property type="entry name" value="NUDIX"/>
    <property type="match status" value="1"/>
</dbReference>
<dbReference type="PANTHER" id="PTHR43046">
    <property type="entry name" value="GDP-MANNOSE MANNOSYL HYDROLASE"/>
    <property type="match status" value="1"/>
</dbReference>
<organism evidence="5 6">
    <name type="scientific">Discostella pseudostelligera</name>
    <dbReference type="NCBI Taxonomy" id="259834"/>
    <lineage>
        <taxon>Eukaryota</taxon>
        <taxon>Sar</taxon>
        <taxon>Stramenopiles</taxon>
        <taxon>Ochrophyta</taxon>
        <taxon>Bacillariophyta</taxon>
        <taxon>Coscinodiscophyceae</taxon>
        <taxon>Thalassiosirophycidae</taxon>
        <taxon>Stephanodiscales</taxon>
        <taxon>Stephanodiscaceae</taxon>
        <taxon>Discostella</taxon>
    </lineage>
</organism>
<feature type="chain" id="PRO_5044774316" description="Nudix hydrolase domain-containing protein" evidence="3">
    <location>
        <begin position="19"/>
        <end position="400"/>
    </location>
</feature>
<dbReference type="SUPFAM" id="SSF55811">
    <property type="entry name" value="Nudix"/>
    <property type="match status" value="1"/>
</dbReference>